<keyword evidence="12 17" id="KW-1133">Transmembrane helix</keyword>
<feature type="domain" description="Tyrosine-protein kinase G-rich" evidence="20">
    <location>
        <begin position="415"/>
        <end position="480"/>
    </location>
</feature>
<dbReference type="AlphaFoldDB" id="A0A916XZE8"/>
<evidence type="ECO:0000256" key="2">
    <source>
        <dbReference type="ARBA" id="ARBA00007316"/>
    </source>
</evidence>
<proteinExistence type="inferred from homology"/>
<dbReference type="Pfam" id="PF13614">
    <property type="entry name" value="AAA_31"/>
    <property type="match status" value="1"/>
</dbReference>
<dbReference type="EMBL" id="BMJJ01000006">
    <property type="protein sequence ID" value="GGD24152.1"/>
    <property type="molecule type" value="Genomic_DNA"/>
</dbReference>
<evidence type="ECO:0000259" key="18">
    <source>
        <dbReference type="Pfam" id="PF02706"/>
    </source>
</evidence>
<gene>
    <name evidence="21" type="ORF">GCM10011335_28830</name>
</gene>
<evidence type="ECO:0000313" key="22">
    <source>
        <dbReference type="Proteomes" id="UP000613160"/>
    </source>
</evidence>
<keyword evidence="8 17" id="KW-0812">Transmembrane</keyword>
<dbReference type="InterPro" id="IPR050445">
    <property type="entry name" value="Bact_polysacc_biosynth/exp"/>
</dbReference>
<evidence type="ECO:0000256" key="17">
    <source>
        <dbReference type="SAM" id="Phobius"/>
    </source>
</evidence>
<dbReference type="PANTHER" id="PTHR32309:SF13">
    <property type="entry name" value="FERRIC ENTEROBACTIN TRANSPORT PROTEIN FEPE"/>
    <property type="match status" value="1"/>
</dbReference>
<comment type="catalytic activity">
    <reaction evidence="15">
        <text>L-tyrosyl-[protein] + ATP = O-phospho-L-tyrosyl-[protein] + ADP + H(+)</text>
        <dbReference type="Rhea" id="RHEA:10596"/>
        <dbReference type="Rhea" id="RHEA-COMP:10136"/>
        <dbReference type="Rhea" id="RHEA-COMP:20101"/>
        <dbReference type="ChEBI" id="CHEBI:15378"/>
        <dbReference type="ChEBI" id="CHEBI:30616"/>
        <dbReference type="ChEBI" id="CHEBI:46858"/>
        <dbReference type="ChEBI" id="CHEBI:61978"/>
        <dbReference type="ChEBI" id="CHEBI:456216"/>
        <dbReference type="EC" id="2.7.10.2"/>
    </reaction>
</comment>
<evidence type="ECO:0000256" key="6">
    <source>
        <dbReference type="ARBA" id="ARBA00022519"/>
    </source>
</evidence>
<evidence type="ECO:0000256" key="7">
    <source>
        <dbReference type="ARBA" id="ARBA00022679"/>
    </source>
</evidence>
<dbReference type="InterPro" id="IPR027417">
    <property type="entry name" value="P-loop_NTPase"/>
</dbReference>
<dbReference type="GO" id="GO:0004713">
    <property type="term" value="F:protein tyrosine kinase activity"/>
    <property type="evidence" value="ECO:0007669"/>
    <property type="project" value="TreeGrafter"/>
</dbReference>
<keyword evidence="9" id="KW-0547">Nucleotide-binding</keyword>
<evidence type="ECO:0000256" key="5">
    <source>
        <dbReference type="ARBA" id="ARBA00022475"/>
    </source>
</evidence>
<dbReference type="Gene3D" id="3.40.50.300">
    <property type="entry name" value="P-loop containing nucleotide triphosphate hydrolases"/>
    <property type="match status" value="1"/>
</dbReference>
<comment type="similarity">
    <text evidence="3">Belongs to the etk/wzc family.</text>
</comment>
<sequence length="782" mass="84833">MNENKNPLPSAVAPAVQDGESSDDFIDIDRLLSTALRHWRVIALGAALGLGLGILYLLSANPIYTSGTRILLDPDLGRFAEETGTRPPVQMDSVVLNQVEILKSSRLARTVVLAEKLDENEDFLNPPTSPIDWLKGQVKAIADLFSTGPELSQSNIQNARIGKAIAFLQRSLQAERVGRSSVIDVSFSATSPQLAGSITRAYAKAYLADQLDANFDATQQATVWLQDRLGDLRVSSQNAALEVEKYRAEQGLTSAGGELISERQLSDLNGQLILAQAETAKSLARYEQYKSIVDSGVDNAVQNATISNAEQPGTATIVDLKQRYLTVTKREKDIAAQFGADHPQAVSLRREEQDLTRQIFNELQQLTDSYRNEYEVAKSREDSLRANLSQLARESSATGNSLVRLRELEQQALALSTLYQTFLSRYEEASQQSSFPIAKARVISEAGNPVQPSSPKRAMALGLSLVLGLFVGGAAAALQEFRERFFRTSEDVTSALGLKFLGHLPLLGTSAAAKPRRFGLGRKPAVGEAPLALPVPDGALVPAGMRYAVDMPASSFAETLRNAKIAADISLPGSGCKVIGFVSVLPHEGKTTAAANFAALLAANGLRTLLVDADLRNPGLSRRLLRKSDKGLINGIVGEVPWQNTVIYEPALGLSIIPSFVRGYLSHTNALLSGPGIRQLLQEAKQLFDYIIVDLPPLGPVVDAKAFEPMADGFFMVAEWGVTPRALVRSTLRTDTGIANKVLGVMLNKTDMRLLRRYGSEGASDRYIQRYASYYVDDRPAL</sequence>
<keyword evidence="22" id="KW-1185">Reference proteome</keyword>
<evidence type="ECO:0000256" key="11">
    <source>
        <dbReference type="ARBA" id="ARBA00022840"/>
    </source>
</evidence>
<evidence type="ECO:0000256" key="16">
    <source>
        <dbReference type="SAM" id="Coils"/>
    </source>
</evidence>
<dbReference type="GO" id="GO:0005886">
    <property type="term" value="C:plasma membrane"/>
    <property type="evidence" value="ECO:0007669"/>
    <property type="project" value="UniProtKB-SubCell"/>
</dbReference>
<evidence type="ECO:0000256" key="4">
    <source>
        <dbReference type="ARBA" id="ARBA00011903"/>
    </source>
</evidence>
<keyword evidence="11" id="KW-0067">ATP-binding</keyword>
<evidence type="ECO:0000259" key="20">
    <source>
        <dbReference type="Pfam" id="PF13807"/>
    </source>
</evidence>
<dbReference type="Pfam" id="PF02706">
    <property type="entry name" value="Wzz"/>
    <property type="match status" value="1"/>
</dbReference>
<evidence type="ECO:0000256" key="10">
    <source>
        <dbReference type="ARBA" id="ARBA00022777"/>
    </source>
</evidence>
<dbReference type="EC" id="2.7.10.2" evidence="4"/>
<name>A0A916XZE8_9HYPH</name>
<evidence type="ECO:0000256" key="9">
    <source>
        <dbReference type="ARBA" id="ARBA00022741"/>
    </source>
</evidence>
<keyword evidence="6" id="KW-0997">Cell inner membrane</keyword>
<evidence type="ECO:0000256" key="3">
    <source>
        <dbReference type="ARBA" id="ARBA00008883"/>
    </source>
</evidence>
<comment type="caution">
    <text evidence="21">The sequence shown here is derived from an EMBL/GenBank/DDBJ whole genome shotgun (WGS) entry which is preliminary data.</text>
</comment>
<keyword evidence="7" id="KW-0808">Transferase</keyword>
<dbReference type="Proteomes" id="UP000613160">
    <property type="component" value="Unassembled WGS sequence"/>
</dbReference>
<feature type="domain" description="Polysaccharide chain length determinant N-terminal" evidence="18">
    <location>
        <begin position="25"/>
        <end position="111"/>
    </location>
</feature>
<dbReference type="InterPro" id="IPR025669">
    <property type="entry name" value="AAA_dom"/>
</dbReference>
<keyword evidence="13 17" id="KW-0472">Membrane</keyword>
<feature type="domain" description="AAA" evidence="19">
    <location>
        <begin position="589"/>
        <end position="698"/>
    </location>
</feature>
<dbReference type="RefSeq" id="WP_188851812.1">
    <property type="nucleotide sequence ID" value="NZ_BMJJ01000006.1"/>
</dbReference>
<reference evidence="21" key="1">
    <citation type="journal article" date="2014" name="Int. J. Syst. Evol. Microbiol.">
        <title>Complete genome sequence of Corynebacterium casei LMG S-19264T (=DSM 44701T), isolated from a smear-ripened cheese.</title>
        <authorList>
            <consortium name="US DOE Joint Genome Institute (JGI-PGF)"/>
            <person name="Walter F."/>
            <person name="Albersmeier A."/>
            <person name="Kalinowski J."/>
            <person name="Ruckert C."/>
        </authorList>
    </citation>
    <scope>NUCLEOTIDE SEQUENCE</scope>
    <source>
        <strain evidence="21">CGMCC 1.15493</strain>
    </source>
</reference>
<dbReference type="InterPro" id="IPR003856">
    <property type="entry name" value="LPS_length_determ_N"/>
</dbReference>
<dbReference type="NCBIfam" id="TIGR01005">
    <property type="entry name" value="eps_transp_fam"/>
    <property type="match status" value="1"/>
</dbReference>
<evidence type="ECO:0000256" key="13">
    <source>
        <dbReference type="ARBA" id="ARBA00023136"/>
    </source>
</evidence>
<dbReference type="InterPro" id="IPR032807">
    <property type="entry name" value="GNVR"/>
</dbReference>
<evidence type="ECO:0000256" key="8">
    <source>
        <dbReference type="ARBA" id="ARBA00022692"/>
    </source>
</evidence>
<protein>
    <recommendedName>
        <fullName evidence="4">non-specific protein-tyrosine kinase</fullName>
        <ecNumber evidence="4">2.7.10.2</ecNumber>
    </recommendedName>
</protein>
<evidence type="ECO:0000259" key="19">
    <source>
        <dbReference type="Pfam" id="PF13614"/>
    </source>
</evidence>
<keyword evidence="14" id="KW-0829">Tyrosine-protein kinase</keyword>
<evidence type="ECO:0000256" key="12">
    <source>
        <dbReference type="ARBA" id="ARBA00022989"/>
    </source>
</evidence>
<dbReference type="Pfam" id="PF13807">
    <property type="entry name" value="GNVR"/>
    <property type="match status" value="1"/>
</dbReference>
<dbReference type="SUPFAM" id="SSF52540">
    <property type="entry name" value="P-loop containing nucleoside triphosphate hydrolases"/>
    <property type="match status" value="1"/>
</dbReference>
<comment type="subcellular location">
    <subcellularLocation>
        <location evidence="1">Cell inner membrane</location>
        <topology evidence="1">Multi-pass membrane protein</topology>
    </subcellularLocation>
</comment>
<dbReference type="InterPro" id="IPR005700">
    <property type="entry name" value="EPS_ExoP-like"/>
</dbReference>
<accession>A0A916XZE8</accession>
<dbReference type="PANTHER" id="PTHR32309">
    <property type="entry name" value="TYROSINE-PROTEIN KINASE"/>
    <property type="match status" value="1"/>
</dbReference>
<keyword evidence="5" id="KW-1003">Cell membrane</keyword>
<organism evidence="21 22">
    <name type="scientific">Aureimonas glaciei</name>
    <dbReference type="NCBI Taxonomy" id="1776957"/>
    <lineage>
        <taxon>Bacteria</taxon>
        <taxon>Pseudomonadati</taxon>
        <taxon>Pseudomonadota</taxon>
        <taxon>Alphaproteobacteria</taxon>
        <taxon>Hyphomicrobiales</taxon>
        <taxon>Aurantimonadaceae</taxon>
        <taxon>Aureimonas</taxon>
    </lineage>
</organism>
<evidence type="ECO:0000313" key="21">
    <source>
        <dbReference type="EMBL" id="GGD24152.1"/>
    </source>
</evidence>
<reference evidence="21" key="2">
    <citation type="submission" date="2020-09" db="EMBL/GenBank/DDBJ databases">
        <authorList>
            <person name="Sun Q."/>
            <person name="Zhou Y."/>
        </authorList>
    </citation>
    <scope>NUCLEOTIDE SEQUENCE</scope>
    <source>
        <strain evidence="21">CGMCC 1.15493</strain>
    </source>
</reference>
<feature type="transmembrane region" description="Helical" evidence="17">
    <location>
        <begin position="39"/>
        <end position="58"/>
    </location>
</feature>
<comment type="similarity">
    <text evidence="2">Belongs to the CpsD/CapB family.</text>
</comment>
<dbReference type="CDD" id="cd05387">
    <property type="entry name" value="BY-kinase"/>
    <property type="match status" value="1"/>
</dbReference>
<feature type="coiled-coil region" evidence="16">
    <location>
        <begin position="360"/>
        <end position="394"/>
    </location>
</feature>
<evidence type="ECO:0000256" key="14">
    <source>
        <dbReference type="ARBA" id="ARBA00023137"/>
    </source>
</evidence>
<keyword evidence="10" id="KW-0418">Kinase</keyword>
<evidence type="ECO:0000256" key="15">
    <source>
        <dbReference type="ARBA" id="ARBA00051245"/>
    </source>
</evidence>
<dbReference type="InterPro" id="IPR005702">
    <property type="entry name" value="Wzc-like_C"/>
</dbReference>
<keyword evidence="16" id="KW-0175">Coiled coil</keyword>
<evidence type="ECO:0000256" key="1">
    <source>
        <dbReference type="ARBA" id="ARBA00004429"/>
    </source>
</evidence>